<dbReference type="AlphaFoldDB" id="A0A164NZG0"/>
<name>A0A164NZG0_BACCE</name>
<evidence type="ECO:0000313" key="1">
    <source>
        <dbReference type="EMBL" id="KZD66023.1"/>
    </source>
</evidence>
<accession>A0A164NZG0</accession>
<proteinExistence type="predicted"/>
<organism evidence="1 2">
    <name type="scientific">Bacillus cereus</name>
    <dbReference type="NCBI Taxonomy" id="1396"/>
    <lineage>
        <taxon>Bacteria</taxon>
        <taxon>Bacillati</taxon>
        <taxon>Bacillota</taxon>
        <taxon>Bacilli</taxon>
        <taxon>Bacillales</taxon>
        <taxon>Bacillaceae</taxon>
        <taxon>Bacillus</taxon>
        <taxon>Bacillus cereus group</taxon>
    </lineage>
</organism>
<sequence length="62" mass="7455">MWFDDYFEVLSKKVNGKEGVIIKHFPEDVLHSEREAYRARIKTDDGFEDIEIELDEFIAYEQ</sequence>
<dbReference type="EMBL" id="LJKE01000045">
    <property type="protein sequence ID" value="KZD66023.1"/>
    <property type="molecule type" value="Genomic_DNA"/>
</dbReference>
<dbReference type="PATRIC" id="fig|1396.535.peg.1826"/>
<evidence type="ECO:0000313" key="2">
    <source>
        <dbReference type="Proteomes" id="UP000076482"/>
    </source>
</evidence>
<protein>
    <submittedName>
        <fullName evidence="1">Uncharacterized protein</fullName>
    </submittedName>
</protein>
<gene>
    <name evidence="1" type="ORF">B4088_2780</name>
</gene>
<comment type="caution">
    <text evidence="1">The sequence shown here is derived from an EMBL/GenBank/DDBJ whole genome shotgun (WGS) entry which is preliminary data.</text>
</comment>
<reference evidence="1 2" key="1">
    <citation type="submission" date="2015-09" db="EMBL/GenBank/DDBJ databases">
        <title>Bacillus cereus food isolates.</title>
        <authorList>
            <person name="Boekhorst J."/>
        </authorList>
    </citation>
    <scope>NUCLEOTIDE SEQUENCE [LARGE SCALE GENOMIC DNA]</scope>
    <source>
        <strain evidence="1 2">B4088</strain>
    </source>
</reference>
<dbReference type="Proteomes" id="UP000076482">
    <property type="component" value="Unassembled WGS sequence"/>
</dbReference>